<keyword evidence="4" id="KW-1185">Reference proteome</keyword>
<accession>A0A914QFM7</accession>
<dbReference type="WBParaSite" id="PDA_v2.g3051.t1">
    <property type="protein sequence ID" value="PDA_v2.g3051.t1"/>
    <property type="gene ID" value="PDA_v2.g3051"/>
</dbReference>
<feature type="transmembrane region" description="Helical" evidence="1">
    <location>
        <begin position="294"/>
        <end position="314"/>
    </location>
</feature>
<dbReference type="Proteomes" id="UP000887578">
    <property type="component" value="Unplaced"/>
</dbReference>
<evidence type="ECO:0000259" key="3">
    <source>
        <dbReference type="Pfam" id="PF02931"/>
    </source>
</evidence>
<dbReference type="Gene3D" id="2.70.170.10">
    <property type="entry name" value="Neurotransmitter-gated ion-channel ligand-binding domain"/>
    <property type="match status" value="1"/>
</dbReference>
<dbReference type="SUPFAM" id="SSF63712">
    <property type="entry name" value="Nicotinic receptor ligand binding domain-like"/>
    <property type="match status" value="1"/>
</dbReference>
<feature type="chain" id="PRO_5037081126" evidence="2">
    <location>
        <begin position="18"/>
        <end position="470"/>
    </location>
</feature>
<feature type="signal peptide" evidence="2">
    <location>
        <begin position="1"/>
        <end position="17"/>
    </location>
</feature>
<dbReference type="GO" id="GO:0016020">
    <property type="term" value="C:membrane"/>
    <property type="evidence" value="ECO:0007669"/>
    <property type="project" value="InterPro"/>
</dbReference>
<dbReference type="InterPro" id="IPR006202">
    <property type="entry name" value="Neur_chan_lig-bd"/>
</dbReference>
<keyword evidence="1" id="KW-0812">Transmembrane</keyword>
<dbReference type="InterPro" id="IPR036734">
    <property type="entry name" value="Neur_chan_lig-bd_sf"/>
</dbReference>
<evidence type="ECO:0000256" key="2">
    <source>
        <dbReference type="SAM" id="SignalP"/>
    </source>
</evidence>
<dbReference type="InterPro" id="IPR006201">
    <property type="entry name" value="Neur_channel"/>
</dbReference>
<protein>
    <submittedName>
        <fullName evidence="5">Neurotransmitter-gated ion-channel ligand-binding domain-containing protein</fullName>
    </submittedName>
</protein>
<feature type="domain" description="Neurotransmitter-gated ion-channel ligand-binding" evidence="3">
    <location>
        <begin position="89"/>
        <end position="251"/>
    </location>
</feature>
<evidence type="ECO:0000313" key="4">
    <source>
        <dbReference type="Proteomes" id="UP000887578"/>
    </source>
</evidence>
<organism evidence="4 5">
    <name type="scientific">Panagrolaimus davidi</name>
    <dbReference type="NCBI Taxonomy" id="227884"/>
    <lineage>
        <taxon>Eukaryota</taxon>
        <taxon>Metazoa</taxon>
        <taxon>Ecdysozoa</taxon>
        <taxon>Nematoda</taxon>
        <taxon>Chromadorea</taxon>
        <taxon>Rhabditida</taxon>
        <taxon>Tylenchina</taxon>
        <taxon>Panagrolaimomorpha</taxon>
        <taxon>Panagrolaimoidea</taxon>
        <taxon>Panagrolaimidae</taxon>
        <taxon>Panagrolaimus</taxon>
    </lineage>
</organism>
<dbReference type="GO" id="GO:0005230">
    <property type="term" value="F:extracellular ligand-gated monoatomic ion channel activity"/>
    <property type="evidence" value="ECO:0007669"/>
    <property type="project" value="InterPro"/>
</dbReference>
<dbReference type="PANTHER" id="PTHR18945">
    <property type="entry name" value="NEUROTRANSMITTER GATED ION CHANNEL"/>
    <property type="match status" value="1"/>
</dbReference>
<feature type="transmembrane region" description="Helical" evidence="1">
    <location>
        <begin position="321"/>
        <end position="342"/>
    </location>
</feature>
<dbReference type="AlphaFoldDB" id="A0A914QFM7"/>
<evidence type="ECO:0000313" key="5">
    <source>
        <dbReference type="WBParaSite" id="PDA_v2.g3051.t1"/>
    </source>
</evidence>
<keyword evidence="1" id="KW-1133">Transmembrane helix</keyword>
<keyword evidence="2" id="KW-0732">Signal</keyword>
<dbReference type="Pfam" id="PF02931">
    <property type="entry name" value="Neur_chan_LBD"/>
    <property type="match status" value="1"/>
</dbReference>
<evidence type="ECO:0000256" key="1">
    <source>
        <dbReference type="SAM" id="Phobius"/>
    </source>
</evidence>
<feature type="transmembrane region" description="Helical" evidence="1">
    <location>
        <begin position="354"/>
        <end position="378"/>
    </location>
</feature>
<keyword evidence="1" id="KW-0472">Membrane</keyword>
<sequence length="470" mass="53366">MLKLGLILLLYLGGIASADLGIIDPVKLGSAISPHGPDCSWRHNITDEDLLTAEKQDVLESCLYYYLVEKDIKESGDSYKIWLKAPWEYPLKININSIVIQQVDSIDKKAAQFNIHGEFLFSWKDDRLEWNSTEWKMDSFFLHDTHHIWTPLFTDESTCTTLDGCISKVTDVEVHSDGKIEARLIFRYPAYCAANYYNYPEETNDCCLFLSIAETERNVEYVIGVGARGKDKVNKQVAITDVQKEKDMTILTNVETSAWTVLDRTLDTVKLSGYRTNFIKICIHAKKDMNTLRVALRIPATIATLLMLAAPLFGDLRTQSFVKLTTLLLQTICFLFLCSIAPENGFGGHKPKIYSFYEFLFVNSAISIIITLIALALCRVKRTVPPSHNLFLTAKLINRFLCCVEPDPTTAYTRYLDDRENGGIGEPQRSATDPSSDYTTEWRHLYIAANNLLSGINFTIFCFIIFFDIL</sequence>
<dbReference type="GO" id="GO:0004888">
    <property type="term" value="F:transmembrane signaling receptor activity"/>
    <property type="evidence" value="ECO:0007669"/>
    <property type="project" value="InterPro"/>
</dbReference>
<name>A0A914QFM7_9BILA</name>
<feature type="transmembrane region" description="Helical" evidence="1">
    <location>
        <begin position="445"/>
        <end position="467"/>
    </location>
</feature>
<reference evidence="5" key="1">
    <citation type="submission" date="2022-11" db="UniProtKB">
        <authorList>
            <consortium name="WormBaseParasite"/>
        </authorList>
    </citation>
    <scope>IDENTIFICATION</scope>
</reference>
<proteinExistence type="predicted"/>